<dbReference type="EMBL" id="CACRXK020012826">
    <property type="protein sequence ID" value="CAB4024084.1"/>
    <property type="molecule type" value="Genomic_DNA"/>
</dbReference>
<dbReference type="AlphaFoldDB" id="A0A7D9J895"/>
<feature type="non-terminal residue" evidence="1">
    <location>
        <position position="75"/>
    </location>
</feature>
<name>A0A7D9J895_PARCT</name>
<comment type="caution">
    <text evidence="1">The sequence shown here is derived from an EMBL/GenBank/DDBJ whole genome shotgun (WGS) entry which is preliminary data.</text>
</comment>
<evidence type="ECO:0000313" key="1">
    <source>
        <dbReference type="EMBL" id="CAB4024084.1"/>
    </source>
</evidence>
<keyword evidence="2" id="KW-1185">Reference proteome</keyword>
<evidence type="ECO:0000313" key="2">
    <source>
        <dbReference type="Proteomes" id="UP001152795"/>
    </source>
</evidence>
<sequence length="75" mass="8085">DTPKKAGAASYSGSKYSQAAPMFCDMMDENSVDYVKKFRDLAKKMGNDQESSSSDNVDCGPSISFKSLLSEASND</sequence>
<organism evidence="1 2">
    <name type="scientific">Paramuricea clavata</name>
    <name type="common">Red gorgonian</name>
    <name type="synonym">Violescent sea-whip</name>
    <dbReference type="NCBI Taxonomy" id="317549"/>
    <lineage>
        <taxon>Eukaryota</taxon>
        <taxon>Metazoa</taxon>
        <taxon>Cnidaria</taxon>
        <taxon>Anthozoa</taxon>
        <taxon>Octocorallia</taxon>
        <taxon>Malacalcyonacea</taxon>
        <taxon>Plexauridae</taxon>
        <taxon>Paramuricea</taxon>
    </lineage>
</organism>
<accession>A0A7D9J895</accession>
<reference evidence="1" key="1">
    <citation type="submission" date="2020-04" db="EMBL/GenBank/DDBJ databases">
        <authorList>
            <person name="Alioto T."/>
            <person name="Alioto T."/>
            <person name="Gomez Garrido J."/>
        </authorList>
    </citation>
    <scope>NUCLEOTIDE SEQUENCE</scope>
    <source>
        <strain evidence="1">A484AB</strain>
    </source>
</reference>
<proteinExistence type="predicted"/>
<dbReference type="OrthoDB" id="515799at2759"/>
<protein>
    <submittedName>
        <fullName evidence="1">Uncharacterized protein</fullName>
    </submittedName>
</protein>
<dbReference type="Proteomes" id="UP001152795">
    <property type="component" value="Unassembled WGS sequence"/>
</dbReference>
<gene>
    <name evidence="1" type="ORF">PACLA_8A078402</name>
</gene>